<evidence type="ECO:0000313" key="1">
    <source>
        <dbReference type="EMBL" id="OEJ76271.1"/>
    </source>
</evidence>
<dbReference type="RefSeq" id="WP_069966147.1">
    <property type="nucleotide sequence ID" value="NZ_CM124774.1"/>
</dbReference>
<sequence>MKLKHYLTIFSLALLIGFPSITINKAANPPIENLPDGIYLYGETAEPNQAGEHYIIFRKSNDRLMGFSYYRNTSENFCFSGVVTGNALSNVTFSETSVPDPDRPLTVSLSTGHSWDLSKFIPVKGTDSQVNAETEIERCTQLLQGSVPR</sequence>
<organism evidence="1">
    <name type="scientific">Desertifilum tharense IPPAS B-1220</name>
    <dbReference type="NCBI Taxonomy" id="1781255"/>
    <lineage>
        <taxon>Bacteria</taxon>
        <taxon>Bacillati</taxon>
        <taxon>Cyanobacteriota</taxon>
        <taxon>Cyanophyceae</taxon>
        <taxon>Desertifilales</taxon>
        <taxon>Desertifilaceae</taxon>
        <taxon>Desertifilum</taxon>
    </lineage>
</organism>
<dbReference type="OrthoDB" id="422458at2"/>
<name>A0A1E5QNS6_9CYAN</name>
<accession>A0A1E5QNS6</accession>
<reference evidence="1" key="1">
    <citation type="submission" date="2016-09" db="EMBL/GenBank/DDBJ databases">
        <title>Draft genome of thermotolerant cyanobacterium Desertifilum sp. strain IPPAS B-1220.</title>
        <authorList>
            <person name="Sinetova M.A."/>
            <person name="Bolakhan K."/>
            <person name="Zayadan B.K."/>
            <person name="Mironov K.S."/>
            <person name="Ustinova V."/>
            <person name="Kupriyanova E.V."/>
            <person name="Sidorov R.A."/>
            <person name="Skrypnik A.N."/>
            <person name="Gogoleva N.E."/>
            <person name="Gogolev Y.V."/>
            <person name="Los D.A."/>
        </authorList>
    </citation>
    <scope>NUCLEOTIDE SEQUENCE [LARGE SCALE GENOMIC DNA]</scope>
    <source>
        <strain evidence="1">IPPAS B-1220</strain>
    </source>
</reference>
<dbReference type="STRING" id="1781255.BH720_05390"/>
<dbReference type="AlphaFoldDB" id="A0A1E5QNS6"/>
<proteinExistence type="predicted"/>
<dbReference type="EMBL" id="MJGC01000040">
    <property type="protein sequence ID" value="OEJ76271.1"/>
    <property type="molecule type" value="Genomic_DNA"/>
</dbReference>
<gene>
    <name evidence="1" type="ORF">BH720_05390</name>
</gene>
<comment type="caution">
    <text evidence="1">The sequence shown here is derived from an EMBL/GenBank/DDBJ whole genome shotgun (WGS) entry which is preliminary data.</text>
</comment>
<protein>
    <submittedName>
        <fullName evidence="1">Uncharacterized protein</fullName>
    </submittedName>
</protein>